<dbReference type="InterPro" id="IPR014032">
    <property type="entry name" value="Peptidase_A24A_bac"/>
</dbReference>
<evidence type="ECO:0000256" key="1">
    <source>
        <dbReference type="ARBA" id="ARBA00005801"/>
    </source>
</evidence>
<feature type="transmembrane region" description="Helical" evidence="3">
    <location>
        <begin position="103"/>
        <end position="126"/>
    </location>
</feature>
<dbReference type="RefSeq" id="WP_150006955.1">
    <property type="nucleotide sequence ID" value="NZ_BKCN01000005.1"/>
</dbReference>
<dbReference type="GO" id="GO:0006465">
    <property type="term" value="P:signal peptide processing"/>
    <property type="evidence" value="ECO:0007669"/>
    <property type="project" value="TreeGrafter"/>
</dbReference>
<proteinExistence type="inferred from homology"/>
<keyword evidence="3" id="KW-1133">Transmembrane helix</keyword>
<feature type="transmembrane region" description="Helical" evidence="3">
    <location>
        <begin position="141"/>
        <end position="159"/>
    </location>
</feature>
<dbReference type="EMBL" id="BKCN01000005">
    <property type="protein sequence ID" value="GER03753.1"/>
    <property type="molecule type" value="Genomic_DNA"/>
</dbReference>
<sequence length="166" mass="17981">MPPNQVWRWAGGYHLATLFLGLILLTLAVIDARHFFLPDLLTLPLILMGLFVAAFIGPVDLLSAALGAMVGYGLLAGIAFAYRHLRGREGLGLGDAKLLAAAGAWMGWQALPYVLLLASLSGLFYVLGQRLRGHHLGAGDAIPFGPFIALSFWLLWLYGQRFFGGF</sequence>
<organism evidence="5 6">
    <name type="scientific">Iodidimonas nitroreducens</name>
    <dbReference type="NCBI Taxonomy" id="1236968"/>
    <lineage>
        <taxon>Bacteria</taxon>
        <taxon>Pseudomonadati</taxon>
        <taxon>Pseudomonadota</taxon>
        <taxon>Alphaproteobacteria</taxon>
        <taxon>Iodidimonadales</taxon>
        <taxon>Iodidimonadaceae</taxon>
        <taxon>Iodidimonas</taxon>
    </lineage>
</organism>
<dbReference type="InterPro" id="IPR000045">
    <property type="entry name" value="Prepilin_IV_endopep_pep"/>
</dbReference>
<gene>
    <name evidence="5" type="ORF">JCM17846_14350</name>
</gene>
<evidence type="ECO:0000313" key="6">
    <source>
        <dbReference type="Proteomes" id="UP000324996"/>
    </source>
</evidence>
<feature type="transmembrane region" description="Helical" evidence="3">
    <location>
        <begin position="37"/>
        <end position="56"/>
    </location>
</feature>
<evidence type="ECO:0000313" key="5">
    <source>
        <dbReference type="EMBL" id="GER03753.1"/>
    </source>
</evidence>
<dbReference type="AlphaFoldDB" id="A0A5A7N608"/>
<evidence type="ECO:0000256" key="3">
    <source>
        <dbReference type="SAM" id="Phobius"/>
    </source>
</evidence>
<evidence type="ECO:0000256" key="2">
    <source>
        <dbReference type="RuleBase" id="RU003793"/>
    </source>
</evidence>
<keyword evidence="6" id="KW-1185">Reference proteome</keyword>
<dbReference type="Pfam" id="PF01478">
    <property type="entry name" value="Peptidase_A24"/>
    <property type="match status" value="1"/>
</dbReference>
<dbReference type="PANTHER" id="PTHR30487:SF0">
    <property type="entry name" value="PREPILIN LEADER PEPTIDASE_N-METHYLTRANSFERASE-RELATED"/>
    <property type="match status" value="1"/>
</dbReference>
<keyword evidence="3" id="KW-0472">Membrane</keyword>
<feature type="transmembrane region" description="Helical" evidence="3">
    <location>
        <begin position="12"/>
        <end position="30"/>
    </location>
</feature>
<dbReference type="Gene3D" id="1.20.120.1220">
    <property type="match status" value="1"/>
</dbReference>
<feature type="transmembrane region" description="Helical" evidence="3">
    <location>
        <begin position="62"/>
        <end position="82"/>
    </location>
</feature>
<dbReference type="GO" id="GO:0005886">
    <property type="term" value="C:plasma membrane"/>
    <property type="evidence" value="ECO:0007669"/>
    <property type="project" value="TreeGrafter"/>
</dbReference>
<feature type="domain" description="Prepilin type IV endopeptidase peptidase" evidence="4">
    <location>
        <begin position="18"/>
        <end position="127"/>
    </location>
</feature>
<reference evidence="5 6" key="1">
    <citation type="submission" date="2019-09" db="EMBL/GenBank/DDBJ databases">
        <title>NBRP : Genome information of microbial organism related human and environment.</title>
        <authorList>
            <person name="Hattori M."/>
            <person name="Oshima K."/>
            <person name="Inaba H."/>
            <person name="Suda W."/>
            <person name="Sakamoto M."/>
            <person name="Iino T."/>
            <person name="Kitahara M."/>
            <person name="Oshida Y."/>
            <person name="Iida T."/>
            <person name="Kudo T."/>
            <person name="Itoh T."/>
            <person name="Ohkuma M."/>
        </authorList>
    </citation>
    <scope>NUCLEOTIDE SEQUENCE [LARGE SCALE GENOMIC DNA]</scope>
    <source>
        <strain evidence="5 6">Q-1</strain>
    </source>
</reference>
<comment type="caution">
    <text evidence="5">The sequence shown here is derived from an EMBL/GenBank/DDBJ whole genome shotgun (WGS) entry which is preliminary data.</text>
</comment>
<keyword evidence="3" id="KW-0812">Transmembrane</keyword>
<accession>A0A5A7N608</accession>
<dbReference type="GO" id="GO:0004190">
    <property type="term" value="F:aspartic-type endopeptidase activity"/>
    <property type="evidence" value="ECO:0007669"/>
    <property type="project" value="InterPro"/>
</dbReference>
<name>A0A5A7N608_9PROT</name>
<dbReference type="Proteomes" id="UP000324996">
    <property type="component" value="Unassembled WGS sequence"/>
</dbReference>
<dbReference type="InterPro" id="IPR050882">
    <property type="entry name" value="Prepilin_peptidase/N-MTase"/>
</dbReference>
<protein>
    <recommendedName>
        <fullName evidence="4">Prepilin type IV endopeptidase peptidase domain-containing protein</fullName>
    </recommendedName>
</protein>
<dbReference type="PANTHER" id="PTHR30487">
    <property type="entry name" value="TYPE 4 PREPILIN-LIKE PROTEINS LEADER PEPTIDE-PROCESSING ENZYME"/>
    <property type="match status" value="1"/>
</dbReference>
<comment type="similarity">
    <text evidence="1 2">Belongs to the peptidase A24 family.</text>
</comment>
<evidence type="ECO:0000259" key="4">
    <source>
        <dbReference type="Pfam" id="PF01478"/>
    </source>
</evidence>
<dbReference type="PRINTS" id="PR00864">
    <property type="entry name" value="PREPILNPTASE"/>
</dbReference>